<dbReference type="VEuPathDB" id="FungiDB:PSTT_02543"/>
<proteinExistence type="predicted"/>
<reference evidence="3" key="3">
    <citation type="journal article" date="2018" name="Mol. Plant Microbe Interact.">
        <title>Genome sequence resources for the wheat stripe rust pathogen (Puccinia striiformis f. sp. tritici) and the barley stripe rust pathogen (Puccinia striiformis f. sp. hordei).</title>
        <authorList>
            <person name="Xia C."/>
            <person name="Wang M."/>
            <person name="Yin C."/>
            <person name="Cornejo O.E."/>
            <person name="Hulbert S.H."/>
            <person name="Chen X."/>
        </authorList>
    </citation>
    <scope>NUCLEOTIDE SEQUENCE [LARGE SCALE GENOMIC DNA]</scope>
    <source>
        <strain evidence="3">93TX-2</strain>
    </source>
</reference>
<organism evidence="2 3">
    <name type="scientific">Puccinia striiformis</name>
    <dbReference type="NCBI Taxonomy" id="27350"/>
    <lineage>
        <taxon>Eukaryota</taxon>
        <taxon>Fungi</taxon>
        <taxon>Dikarya</taxon>
        <taxon>Basidiomycota</taxon>
        <taxon>Pucciniomycotina</taxon>
        <taxon>Pucciniomycetes</taxon>
        <taxon>Pucciniales</taxon>
        <taxon>Pucciniaceae</taxon>
        <taxon>Puccinia</taxon>
    </lineage>
</organism>
<keyword evidence="1" id="KW-0732">Signal</keyword>
<comment type="caution">
    <text evidence="2">The sequence shown here is derived from an EMBL/GenBank/DDBJ whole genome shotgun (WGS) entry which is preliminary data.</text>
</comment>
<name>A0A2S4U9S9_9BASI</name>
<feature type="signal peptide" evidence="1">
    <location>
        <begin position="1"/>
        <end position="19"/>
    </location>
</feature>
<keyword evidence="3" id="KW-1185">Reference proteome</keyword>
<dbReference type="VEuPathDB" id="FungiDB:PSHT_16477"/>
<dbReference type="Proteomes" id="UP000238274">
    <property type="component" value="Unassembled WGS sequence"/>
</dbReference>
<reference evidence="3" key="2">
    <citation type="journal article" date="2018" name="BMC Genomics">
        <title>Genomic insights into host adaptation between the wheat stripe rust pathogen (Puccinia striiformis f. sp. tritici) and the barley stripe rust pathogen (Puccinia striiformis f. sp. hordei).</title>
        <authorList>
            <person name="Xia C."/>
            <person name="Wang M."/>
            <person name="Yin C."/>
            <person name="Cornejo O.E."/>
            <person name="Hulbert S.H."/>
            <person name="Chen X."/>
        </authorList>
    </citation>
    <scope>NUCLEOTIDE SEQUENCE [LARGE SCALE GENOMIC DNA]</scope>
    <source>
        <strain evidence="3">93TX-2</strain>
    </source>
</reference>
<sequence length="63" mass="6690">MLLVLAIIALIAFPSGLLASSPQFCGKYFAPSPKVPGHHDCDNPALKPYRCRTDSCGDGESIV</sequence>
<evidence type="ECO:0000313" key="2">
    <source>
        <dbReference type="EMBL" id="POV94037.1"/>
    </source>
</evidence>
<protein>
    <submittedName>
        <fullName evidence="2">Uncharacterized protein</fullName>
    </submittedName>
</protein>
<gene>
    <name evidence="2" type="ORF">PSHT_16477</name>
</gene>
<dbReference type="AlphaFoldDB" id="A0A2S4U9S9"/>
<accession>A0A2S4U9S9</accession>
<evidence type="ECO:0000313" key="3">
    <source>
        <dbReference type="Proteomes" id="UP000238274"/>
    </source>
</evidence>
<evidence type="ECO:0000256" key="1">
    <source>
        <dbReference type="SAM" id="SignalP"/>
    </source>
</evidence>
<feature type="chain" id="PRO_5015422532" evidence="1">
    <location>
        <begin position="20"/>
        <end position="63"/>
    </location>
</feature>
<dbReference type="EMBL" id="PKSM01000535">
    <property type="protein sequence ID" value="POV94037.1"/>
    <property type="molecule type" value="Genomic_DNA"/>
</dbReference>
<reference evidence="2 3" key="1">
    <citation type="submission" date="2017-12" db="EMBL/GenBank/DDBJ databases">
        <title>Gene loss provides genomic basis for host adaptation in cereal stripe rust fungi.</title>
        <authorList>
            <person name="Xia C."/>
        </authorList>
    </citation>
    <scope>NUCLEOTIDE SEQUENCE [LARGE SCALE GENOMIC DNA]</scope>
    <source>
        <strain evidence="2 3">93TX-2</strain>
    </source>
</reference>